<comment type="caution">
    <text evidence="2">The sequence shown here is derived from an EMBL/GenBank/DDBJ whole genome shotgun (WGS) entry which is preliminary data.</text>
</comment>
<dbReference type="AlphaFoldDB" id="A0A4C1WCW4"/>
<evidence type="ECO:0000313" key="3">
    <source>
        <dbReference type="Proteomes" id="UP000299102"/>
    </source>
</evidence>
<feature type="compositionally biased region" description="Low complexity" evidence="1">
    <location>
        <begin position="10"/>
        <end position="21"/>
    </location>
</feature>
<gene>
    <name evidence="2" type="ORF">EVAR_98077_1</name>
</gene>
<keyword evidence="3" id="KW-1185">Reference proteome</keyword>
<name>A0A4C1WCW4_EUMVA</name>
<evidence type="ECO:0000313" key="2">
    <source>
        <dbReference type="EMBL" id="GBP48893.1"/>
    </source>
</evidence>
<protein>
    <submittedName>
        <fullName evidence="2">Uncharacterized protein</fullName>
    </submittedName>
</protein>
<evidence type="ECO:0000256" key="1">
    <source>
        <dbReference type="SAM" id="MobiDB-lite"/>
    </source>
</evidence>
<dbReference type="OrthoDB" id="7464893at2759"/>
<feature type="region of interest" description="Disordered" evidence="1">
    <location>
        <begin position="1"/>
        <end position="37"/>
    </location>
</feature>
<accession>A0A4C1WCW4</accession>
<reference evidence="2 3" key="1">
    <citation type="journal article" date="2019" name="Commun. Biol.">
        <title>The bagworm genome reveals a unique fibroin gene that provides high tensile strength.</title>
        <authorList>
            <person name="Kono N."/>
            <person name="Nakamura H."/>
            <person name="Ohtoshi R."/>
            <person name="Tomita M."/>
            <person name="Numata K."/>
            <person name="Arakawa K."/>
        </authorList>
    </citation>
    <scope>NUCLEOTIDE SEQUENCE [LARGE SCALE GENOMIC DNA]</scope>
</reference>
<proteinExistence type="predicted"/>
<dbReference type="EMBL" id="BGZK01000532">
    <property type="protein sequence ID" value="GBP48893.1"/>
    <property type="molecule type" value="Genomic_DNA"/>
</dbReference>
<dbReference type="Proteomes" id="UP000299102">
    <property type="component" value="Unassembled WGS sequence"/>
</dbReference>
<organism evidence="2 3">
    <name type="scientific">Eumeta variegata</name>
    <name type="common">Bagworm moth</name>
    <name type="synonym">Eumeta japonica</name>
    <dbReference type="NCBI Taxonomy" id="151549"/>
    <lineage>
        <taxon>Eukaryota</taxon>
        <taxon>Metazoa</taxon>
        <taxon>Ecdysozoa</taxon>
        <taxon>Arthropoda</taxon>
        <taxon>Hexapoda</taxon>
        <taxon>Insecta</taxon>
        <taxon>Pterygota</taxon>
        <taxon>Neoptera</taxon>
        <taxon>Endopterygota</taxon>
        <taxon>Lepidoptera</taxon>
        <taxon>Glossata</taxon>
        <taxon>Ditrysia</taxon>
        <taxon>Tineoidea</taxon>
        <taxon>Psychidae</taxon>
        <taxon>Oiketicinae</taxon>
        <taxon>Eumeta</taxon>
    </lineage>
</organism>
<sequence length="91" mass="9640">MSGSGRRCAPGRGQQTAAAARGKAKAAEGPGAGRAGRRARLTLGARPHRAFCTSQSTLTVVRAQGKRHTLYNTCAPIDGLWRYRLSFKVTG</sequence>